<sequence length="167" mass="18671">MQITISKNPLIAEKHPSEWVPHPDGGEYLIAGIDRPSFQYMQSDYQQKEQMIRSSGIPITDDFVHQSNIEYSSLIGKYLVLGWRDVPFTLEYSEKNAADLMAYGKTADDESYGMKLALWVTNQASIIQVRASQKKDAVLGKLSSSTTTQSDTQDSQSTKKSKGKRSA</sequence>
<feature type="region of interest" description="Disordered" evidence="1">
    <location>
        <begin position="137"/>
        <end position="167"/>
    </location>
</feature>
<evidence type="ECO:0000313" key="2">
    <source>
        <dbReference type="EMBL" id="RSE27632.1"/>
    </source>
</evidence>
<evidence type="ECO:0000313" key="3">
    <source>
        <dbReference type="Proteomes" id="UP000277537"/>
    </source>
</evidence>
<protein>
    <submittedName>
        <fullName evidence="2">Uncharacterized protein</fullName>
    </submittedName>
</protein>
<reference evidence="2 3" key="1">
    <citation type="submission" date="2018-10" db="EMBL/GenBank/DDBJ databases">
        <title>Transmission dynamics of multidrug resistant bacteria on intensive care unit surfaces.</title>
        <authorList>
            <person name="D'Souza A.W."/>
            <person name="Potter R.F."/>
            <person name="Wallace M."/>
            <person name="Shupe A."/>
            <person name="Patel S."/>
            <person name="Sun S."/>
            <person name="Gul D."/>
            <person name="Kwon J.H."/>
            <person name="Andleeb S."/>
            <person name="Burnham C.-A.D."/>
            <person name="Dantas G."/>
        </authorList>
    </citation>
    <scope>NUCLEOTIDE SEQUENCE [LARGE SCALE GENOMIC DNA]</scope>
    <source>
        <strain evidence="2 3">AJ_385</strain>
    </source>
</reference>
<dbReference type="AlphaFoldDB" id="A0A3R9F3D6"/>
<proteinExistence type="predicted"/>
<feature type="compositionally biased region" description="Low complexity" evidence="1">
    <location>
        <begin position="143"/>
        <end position="158"/>
    </location>
</feature>
<dbReference type="Proteomes" id="UP000277537">
    <property type="component" value="Unassembled WGS sequence"/>
</dbReference>
<name>A0A3R9F3D6_ACIJO</name>
<dbReference type="RefSeq" id="WP_125273162.1">
    <property type="nucleotide sequence ID" value="NZ_RHXE01000001.1"/>
</dbReference>
<gene>
    <name evidence="2" type="ORF">EGT73_01060</name>
</gene>
<organism evidence="2 3">
    <name type="scientific">Acinetobacter johnsonii</name>
    <dbReference type="NCBI Taxonomy" id="40214"/>
    <lineage>
        <taxon>Bacteria</taxon>
        <taxon>Pseudomonadati</taxon>
        <taxon>Pseudomonadota</taxon>
        <taxon>Gammaproteobacteria</taxon>
        <taxon>Moraxellales</taxon>
        <taxon>Moraxellaceae</taxon>
        <taxon>Acinetobacter</taxon>
    </lineage>
</organism>
<comment type="caution">
    <text evidence="2">The sequence shown here is derived from an EMBL/GenBank/DDBJ whole genome shotgun (WGS) entry which is preliminary data.</text>
</comment>
<accession>A0A3R9F3D6</accession>
<evidence type="ECO:0000256" key="1">
    <source>
        <dbReference type="SAM" id="MobiDB-lite"/>
    </source>
</evidence>
<dbReference type="EMBL" id="RHXE01000001">
    <property type="protein sequence ID" value="RSE27632.1"/>
    <property type="molecule type" value="Genomic_DNA"/>
</dbReference>